<gene>
    <name evidence="4" type="ORF">GCM10019016_056920</name>
</gene>
<dbReference type="Proteomes" id="UP001501455">
    <property type="component" value="Unassembled WGS sequence"/>
</dbReference>
<feature type="region of interest" description="Disordered" evidence="1">
    <location>
        <begin position="43"/>
        <end position="105"/>
    </location>
</feature>
<keyword evidence="2" id="KW-0472">Membrane</keyword>
<feature type="compositionally biased region" description="Pro residues" evidence="1">
    <location>
        <begin position="164"/>
        <end position="192"/>
    </location>
</feature>
<evidence type="ECO:0000256" key="3">
    <source>
        <dbReference type="SAM" id="SignalP"/>
    </source>
</evidence>
<keyword evidence="2" id="KW-0812">Transmembrane</keyword>
<feature type="compositionally biased region" description="Acidic residues" evidence="1">
    <location>
        <begin position="147"/>
        <end position="159"/>
    </location>
</feature>
<dbReference type="RefSeq" id="WP_193458853.1">
    <property type="nucleotide sequence ID" value="NZ_BAAAXF010000037.1"/>
</dbReference>
<reference evidence="5" key="1">
    <citation type="journal article" date="2019" name="Int. J. Syst. Evol. Microbiol.">
        <title>The Global Catalogue of Microorganisms (GCM) 10K type strain sequencing project: providing services to taxonomists for standard genome sequencing and annotation.</title>
        <authorList>
            <consortium name="The Broad Institute Genomics Platform"/>
            <consortium name="The Broad Institute Genome Sequencing Center for Infectious Disease"/>
            <person name="Wu L."/>
            <person name="Ma J."/>
        </authorList>
    </citation>
    <scope>NUCLEOTIDE SEQUENCE [LARGE SCALE GENOMIC DNA]</scope>
    <source>
        <strain evidence="5">JCM 4816</strain>
    </source>
</reference>
<protein>
    <recommendedName>
        <fullName evidence="6">LPXTG cell wall anchor domain-containing protein</fullName>
    </recommendedName>
</protein>
<feature type="signal peptide" evidence="3">
    <location>
        <begin position="1"/>
        <end position="28"/>
    </location>
</feature>
<keyword evidence="3" id="KW-0732">Signal</keyword>
<name>A0ABP6TVR2_9ACTN</name>
<feature type="chain" id="PRO_5045116838" description="LPXTG cell wall anchor domain-containing protein" evidence="3">
    <location>
        <begin position="29"/>
        <end position="237"/>
    </location>
</feature>
<accession>A0ABP6TVR2</accession>
<comment type="caution">
    <text evidence="4">The sequence shown here is derived from an EMBL/GenBank/DDBJ whole genome shotgun (WGS) entry which is preliminary data.</text>
</comment>
<evidence type="ECO:0000313" key="5">
    <source>
        <dbReference type="Proteomes" id="UP001501455"/>
    </source>
</evidence>
<organism evidence="4 5">
    <name type="scientific">Streptomyces prasinosporus</name>
    <dbReference type="NCBI Taxonomy" id="68256"/>
    <lineage>
        <taxon>Bacteria</taxon>
        <taxon>Bacillati</taxon>
        <taxon>Actinomycetota</taxon>
        <taxon>Actinomycetes</taxon>
        <taxon>Kitasatosporales</taxon>
        <taxon>Streptomycetaceae</taxon>
        <taxon>Streptomyces</taxon>
        <taxon>Streptomyces albogriseolus group</taxon>
    </lineage>
</organism>
<feature type="region of interest" description="Disordered" evidence="1">
    <location>
        <begin position="136"/>
        <end position="206"/>
    </location>
</feature>
<feature type="transmembrane region" description="Helical" evidence="2">
    <location>
        <begin position="210"/>
        <end position="228"/>
    </location>
</feature>
<dbReference type="NCBIfam" id="TIGR01167">
    <property type="entry name" value="LPXTG_anchor"/>
    <property type="match status" value="1"/>
</dbReference>
<keyword evidence="2" id="KW-1133">Transmembrane helix</keyword>
<dbReference type="EMBL" id="BAAAXF010000037">
    <property type="protein sequence ID" value="GAA3498589.1"/>
    <property type="molecule type" value="Genomic_DNA"/>
</dbReference>
<sequence>MRQKLGKGMIVAGAATSIMSLCAIPAFADSNAQEATGDMFGALTSSAPGLTDDGASEDGSRLLRNDAGPSGDQNTVADYGDDDAGGGAVGRTAHTPQQDGTPQGVGADVVREVGHHVDDVRGAVGRVGEAVAEHLVGGAFPGHGEWPEEEGGYGDDGDMGEPPVSEPPAAPPVTPPATTPADPAPQDAPPAARPHGEPPALAQTGAGDEMLMVSGAAAALLVGGVLVYRRGRVASRG</sequence>
<evidence type="ECO:0000313" key="4">
    <source>
        <dbReference type="EMBL" id="GAA3498589.1"/>
    </source>
</evidence>
<proteinExistence type="predicted"/>
<evidence type="ECO:0008006" key="6">
    <source>
        <dbReference type="Google" id="ProtNLM"/>
    </source>
</evidence>
<keyword evidence="5" id="KW-1185">Reference proteome</keyword>
<evidence type="ECO:0000256" key="1">
    <source>
        <dbReference type="SAM" id="MobiDB-lite"/>
    </source>
</evidence>
<evidence type="ECO:0000256" key="2">
    <source>
        <dbReference type="SAM" id="Phobius"/>
    </source>
</evidence>